<accession>A0A167ZEL1</accession>
<evidence type="ECO:0000259" key="1">
    <source>
        <dbReference type="Pfam" id="PF14832"/>
    </source>
</evidence>
<keyword evidence="3" id="KW-1185">Reference proteome</keyword>
<sequence>MPLWQVFYQDGAFEDAASKTALAQDATKMYEAIGLPAFYVVVQFIKLARDDLYIGGKQNSGNPFIRIVINHVAYVIPEENDAMFAATVKHINAVLLPHVYVRGYDSEVHVGETDRRLWQINGMNPPKFDSEEQKLWAEKNRPVWYDGA</sequence>
<evidence type="ECO:0000313" key="3">
    <source>
        <dbReference type="Proteomes" id="UP000078544"/>
    </source>
</evidence>
<dbReference type="InterPro" id="IPR028116">
    <property type="entry name" value="Cis-CaaD-like"/>
</dbReference>
<organism evidence="2 3">
    <name type="scientific">Moelleriella libera RCEF 2490</name>
    <dbReference type="NCBI Taxonomy" id="1081109"/>
    <lineage>
        <taxon>Eukaryota</taxon>
        <taxon>Fungi</taxon>
        <taxon>Dikarya</taxon>
        <taxon>Ascomycota</taxon>
        <taxon>Pezizomycotina</taxon>
        <taxon>Sordariomycetes</taxon>
        <taxon>Hypocreomycetidae</taxon>
        <taxon>Hypocreales</taxon>
        <taxon>Clavicipitaceae</taxon>
        <taxon>Moelleriella</taxon>
    </lineage>
</organism>
<dbReference type="EMBL" id="AZGY01000015">
    <property type="protein sequence ID" value="KZZ92557.1"/>
    <property type="molecule type" value="Genomic_DNA"/>
</dbReference>
<proteinExistence type="predicted"/>
<protein>
    <submittedName>
        <fullName evidence="2">Tautomerase</fullName>
    </submittedName>
</protein>
<dbReference type="Pfam" id="PF14832">
    <property type="entry name" value="Tautomerase_3"/>
    <property type="match status" value="1"/>
</dbReference>
<dbReference type="AlphaFoldDB" id="A0A167ZEL1"/>
<dbReference type="OrthoDB" id="2129288at2759"/>
<comment type="caution">
    <text evidence="2">The sequence shown here is derived from an EMBL/GenBank/DDBJ whole genome shotgun (WGS) entry which is preliminary data.</text>
</comment>
<evidence type="ECO:0000313" key="2">
    <source>
        <dbReference type="EMBL" id="KZZ92557.1"/>
    </source>
</evidence>
<dbReference type="InterPro" id="IPR014347">
    <property type="entry name" value="Tautomerase/MIF_sf"/>
</dbReference>
<gene>
    <name evidence="2" type="ORF">AAL_06183</name>
</gene>
<dbReference type="Gene3D" id="3.30.429.10">
    <property type="entry name" value="Macrophage Migration Inhibitory Factor"/>
    <property type="match status" value="1"/>
</dbReference>
<feature type="domain" description="Tautomerase cis-CaaD-like" evidence="1">
    <location>
        <begin position="1"/>
        <end position="141"/>
    </location>
</feature>
<name>A0A167ZEL1_9HYPO</name>
<dbReference type="Proteomes" id="UP000078544">
    <property type="component" value="Unassembled WGS sequence"/>
</dbReference>
<dbReference type="SUPFAM" id="SSF55331">
    <property type="entry name" value="Tautomerase/MIF"/>
    <property type="match status" value="1"/>
</dbReference>
<reference evidence="2 3" key="1">
    <citation type="journal article" date="2016" name="Genome Biol. Evol.">
        <title>Divergent and convergent evolution of fungal pathogenicity.</title>
        <authorList>
            <person name="Shang Y."/>
            <person name="Xiao G."/>
            <person name="Zheng P."/>
            <person name="Cen K."/>
            <person name="Zhan S."/>
            <person name="Wang C."/>
        </authorList>
    </citation>
    <scope>NUCLEOTIDE SEQUENCE [LARGE SCALE GENOMIC DNA]</scope>
    <source>
        <strain evidence="2 3">RCEF 2490</strain>
    </source>
</reference>